<dbReference type="GO" id="GO:0016671">
    <property type="term" value="F:oxidoreductase activity, acting on a sulfur group of donors, disulfide as acceptor"/>
    <property type="evidence" value="ECO:0007669"/>
    <property type="project" value="InterPro"/>
</dbReference>
<dbReference type="PANTHER" id="PTHR13234:SF8">
    <property type="entry name" value="GAMMA-INTERFERON-INDUCIBLE LYSOSOMAL THIOL REDUCTASE"/>
    <property type="match status" value="1"/>
</dbReference>
<evidence type="ECO:0008006" key="10">
    <source>
        <dbReference type="Google" id="ProtNLM"/>
    </source>
</evidence>
<evidence type="ECO:0000256" key="5">
    <source>
        <dbReference type="ARBA" id="ARBA00023180"/>
    </source>
</evidence>
<evidence type="ECO:0000256" key="1">
    <source>
        <dbReference type="ARBA" id="ARBA00004613"/>
    </source>
</evidence>
<gene>
    <name evidence="8" type="ORF">I316_00790</name>
</gene>
<dbReference type="Proteomes" id="UP000092666">
    <property type="component" value="Unassembled WGS sequence"/>
</dbReference>
<name>A0A1B9H316_9TREE</name>
<evidence type="ECO:0000256" key="4">
    <source>
        <dbReference type="ARBA" id="ARBA00022729"/>
    </source>
</evidence>
<sequence>MFSSTNLIIGVPLLSSLLASVSIGVAAAPSQQLVQQPFDHDAQILDEGASAGGTPVSKHDIIASNDRVNVSLYVMSRCPDARLCESVFQQVLHADGILDKINFDVGYIGTPNKTEPLGVTCKHGPLECLGNAHQLCLFNHLSISDYSAIVDCQNYPSSFPKDIGTVESVKGCVETVGRNWEESGVGACIEGGKGQKKKKKAADKEAEDRLAEDHRRQDDVPIYDKQTKKNKDKGSDPEYKLGKEARKLLKENIQATYDKGISTSCTIDIASTIVKGGQRRCVVDGGVWRGCDDGHTAQDFIRVIEAEYKNLQNDKAFDSASD</sequence>
<dbReference type="Pfam" id="PF03227">
    <property type="entry name" value="GILT"/>
    <property type="match status" value="1"/>
</dbReference>
<evidence type="ECO:0000256" key="7">
    <source>
        <dbReference type="SAM" id="SignalP"/>
    </source>
</evidence>
<dbReference type="GO" id="GO:0005576">
    <property type="term" value="C:extracellular region"/>
    <property type="evidence" value="ECO:0007669"/>
    <property type="project" value="UniProtKB-SubCell"/>
</dbReference>
<feature type="compositionally biased region" description="Basic and acidic residues" evidence="6">
    <location>
        <begin position="202"/>
        <end position="219"/>
    </location>
</feature>
<dbReference type="PANTHER" id="PTHR13234">
    <property type="entry name" value="GAMMA-INTERFERON INDUCIBLE LYSOSOMAL THIOL REDUCTASE GILT"/>
    <property type="match status" value="1"/>
</dbReference>
<evidence type="ECO:0000313" key="8">
    <source>
        <dbReference type="EMBL" id="OCF37663.1"/>
    </source>
</evidence>
<feature type="compositionally biased region" description="Basic and acidic residues" evidence="6">
    <location>
        <begin position="225"/>
        <end position="240"/>
    </location>
</feature>
<reference evidence="8 9" key="1">
    <citation type="submission" date="2013-07" db="EMBL/GenBank/DDBJ databases">
        <title>The Genome Sequence of Cryptococcus heveanensis BCC8398.</title>
        <authorList>
            <consortium name="The Broad Institute Genome Sequencing Platform"/>
            <person name="Cuomo C."/>
            <person name="Litvintseva A."/>
            <person name="Chen Y."/>
            <person name="Heitman J."/>
            <person name="Sun S."/>
            <person name="Springer D."/>
            <person name="Dromer F."/>
            <person name="Young S.K."/>
            <person name="Zeng Q."/>
            <person name="Gargeya S."/>
            <person name="Fitzgerald M."/>
            <person name="Abouelleil A."/>
            <person name="Alvarado L."/>
            <person name="Berlin A.M."/>
            <person name="Chapman S.B."/>
            <person name="Dewar J."/>
            <person name="Goldberg J."/>
            <person name="Griggs A."/>
            <person name="Gujja S."/>
            <person name="Hansen M."/>
            <person name="Howarth C."/>
            <person name="Imamovic A."/>
            <person name="Larimer J."/>
            <person name="McCowan C."/>
            <person name="Murphy C."/>
            <person name="Pearson M."/>
            <person name="Priest M."/>
            <person name="Roberts A."/>
            <person name="Saif S."/>
            <person name="Shea T."/>
            <person name="Sykes S."/>
            <person name="Wortman J."/>
            <person name="Nusbaum C."/>
            <person name="Birren B."/>
        </authorList>
    </citation>
    <scope>NUCLEOTIDE SEQUENCE [LARGE SCALE GENOMIC DNA]</scope>
    <source>
        <strain evidence="8 9">BCC8398</strain>
    </source>
</reference>
<keyword evidence="4 7" id="KW-0732">Signal</keyword>
<evidence type="ECO:0000256" key="6">
    <source>
        <dbReference type="SAM" id="MobiDB-lite"/>
    </source>
</evidence>
<comment type="similarity">
    <text evidence="2">Belongs to the GILT family.</text>
</comment>
<comment type="subcellular location">
    <subcellularLocation>
        <location evidence="1">Secreted</location>
    </subcellularLocation>
</comment>
<evidence type="ECO:0000313" key="9">
    <source>
        <dbReference type="Proteomes" id="UP000092666"/>
    </source>
</evidence>
<dbReference type="OrthoDB" id="958254at2759"/>
<keyword evidence="5" id="KW-0325">Glycoprotein</keyword>
<dbReference type="AlphaFoldDB" id="A0A1B9H316"/>
<keyword evidence="9" id="KW-1185">Reference proteome</keyword>
<feature type="chain" id="PRO_5008627550" description="Gamma-interferon-inducible lysosomal thiol reductase" evidence="7">
    <location>
        <begin position="28"/>
        <end position="322"/>
    </location>
</feature>
<dbReference type="EMBL" id="KV700122">
    <property type="protein sequence ID" value="OCF37663.1"/>
    <property type="molecule type" value="Genomic_DNA"/>
</dbReference>
<accession>A0A1B9H316</accession>
<keyword evidence="3" id="KW-0964">Secreted</keyword>
<reference evidence="9" key="2">
    <citation type="submission" date="2013-12" db="EMBL/GenBank/DDBJ databases">
        <title>Evolution of pathogenesis and genome organization in the Tremellales.</title>
        <authorList>
            <person name="Cuomo C."/>
            <person name="Litvintseva A."/>
            <person name="Heitman J."/>
            <person name="Chen Y."/>
            <person name="Sun S."/>
            <person name="Springer D."/>
            <person name="Dromer F."/>
            <person name="Young S."/>
            <person name="Zeng Q."/>
            <person name="Chapman S."/>
            <person name="Gujja S."/>
            <person name="Saif S."/>
            <person name="Birren B."/>
        </authorList>
    </citation>
    <scope>NUCLEOTIDE SEQUENCE [LARGE SCALE GENOMIC DNA]</scope>
    <source>
        <strain evidence="9">BCC8398</strain>
    </source>
</reference>
<proteinExistence type="inferred from homology"/>
<organism evidence="8 9">
    <name type="scientific">Kwoniella heveanensis BCC8398</name>
    <dbReference type="NCBI Taxonomy" id="1296120"/>
    <lineage>
        <taxon>Eukaryota</taxon>
        <taxon>Fungi</taxon>
        <taxon>Dikarya</taxon>
        <taxon>Basidiomycota</taxon>
        <taxon>Agaricomycotina</taxon>
        <taxon>Tremellomycetes</taxon>
        <taxon>Tremellales</taxon>
        <taxon>Cryptococcaceae</taxon>
        <taxon>Kwoniella</taxon>
    </lineage>
</organism>
<evidence type="ECO:0000256" key="2">
    <source>
        <dbReference type="ARBA" id="ARBA00005679"/>
    </source>
</evidence>
<dbReference type="InterPro" id="IPR004911">
    <property type="entry name" value="Interferon-induced_GILT"/>
</dbReference>
<evidence type="ECO:0000256" key="3">
    <source>
        <dbReference type="ARBA" id="ARBA00022525"/>
    </source>
</evidence>
<dbReference type="STRING" id="1296120.A0A1B9H316"/>
<feature type="region of interest" description="Disordered" evidence="6">
    <location>
        <begin position="198"/>
        <end position="240"/>
    </location>
</feature>
<feature type="signal peptide" evidence="7">
    <location>
        <begin position="1"/>
        <end position="27"/>
    </location>
</feature>
<protein>
    <recommendedName>
        <fullName evidence="10">Gamma-interferon-inducible lysosomal thiol reductase</fullName>
    </recommendedName>
</protein>